<evidence type="ECO:0000256" key="11">
    <source>
        <dbReference type="ARBA" id="ARBA00023136"/>
    </source>
</evidence>
<proteinExistence type="inferred from homology"/>
<dbReference type="InterPro" id="IPR029044">
    <property type="entry name" value="Nucleotide-diphossugar_trans"/>
</dbReference>
<evidence type="ECO:0000256" key="10">
    <source>
        <dbReference type="ARBA" id="ARBA00022989"/>
    </source>
</evidence>
<dbReference type="PANTHER" id="PTHR43867:SF5">
    <property type="entry name" value="GLUCANS BIOSYNTHESIS GLUCOSYLTRANSFERASE H"/>
    <property type="match status" value="1"/>
</dbReference>
<evidence type="ECO:0000256" key="4">
    <source>
        <dbReference type="ARBA" id="ARBA00020585"/>
    </source>
</evidence>
<comment type="subcellular location">
    <subcellularLocation>
        <location evidence="1">Cell inner membrane</location>
        <topology evidence="1">Multi-pass membrane protein</topology>
    </subcellularLocation>
</comment>
<evidence type="ECO:0000256" key="6">
    <source>
        <dbReference type="ARBA" id="ARBA00022519"/>
    </source>
</evidence>
<keyword evidence="5" id="KW-1003">Cell membrane</keyword>
<gene>
    <name evidence="14" type="primary">mdoH</name>
    <name evidence="14" type="ORF">EI547_10175</name>
</gene>
<protein>
    <recommendedName>
        <fullName evidence="4">Glucans biosynthesis glucosyltransferase H</fullName>
    </recommendedName>
</protein>
<feature type="domain" description="Glycosyltransferase 2-like" evidence="13">
    <location>
        <begin position="223"/>
        <end position="426"/>
    </location>
</feature>
<dbReference type="Pfam" id="PF13632">
    <property type="entry name" value="Glyco_trans_2_3"/>
    <property type="match status" value="1"/>
</dbReference>
<keyword evidence="7" id="KW-0328">Glycosyltransferase</keyword>
<evidence type="ECO:0000256" key="8">
    <source>
        <dbReference type="ARBA" id="ARBA00022679"/>
    </source>
</evidence>
<evidence type="ECO:0000313" key="14">
    <source>
        <dbReference type="EMBL" id="MBE0463819.1"/>
    </source>
</evidence>
<keyword evidence="9 12" id="KW-0812">Transmembrane</keyword>
<feature type="transmembrane region" description="Helical" evidence="12">
    <location>
        <begin position="419"/>
        <end position="437"/>
    </location>
</feature>
<keyword evidence="6" id="KW-0997">Cell inner membrane</keyword>
<dbReference type="RefSeq" id="WP_192538326.1">
    <property type="nucleotide sequence ID" value="NZ_JABUZA010000007.1"/>
</dbReference>
<feature type="transmembrane region" description="Helical" evidence="12">
    <location>
        <begin position="64"/>
        <end position="90"/>
    </location>
</feature>
<dbReference type="EMBL" id="RRZB01000022">
    <property type="protein sequence ID" value="MBE0463819.1"/>
    <property type="molecule type" value="Genomic_DNA"/>
</dbReference>
<dbReference type="Gene3D" id="3.90.550.10">
    <property type="entry name" value="Spore Coat Polysaccharide Biosynthesis Protein SpsA, Chain A"/>
    <property type="match status" value="1"/>
</dbReference>
<dbReference type="InterPro" id="IPR050321">
    <property type="entry name" value="Glycosyltr_2/OpgH_subfam"/>
</dbReference>
<evidence type="ECO:0000259" key="13">
    <source>
        <dbReference type="Pfam" id="PF13632"/>
    </source>
</evidence>
<evidence type="ECO:0000313" key="15">
    <source>
        <dbReference type="Proteomes" id="UP001645038"/>
    </source>
</evidence>
<dbReference type="SUPFAM" id="SSF53448">
    <property type="entry name" value="Nucleotide-diphospho-sugar transferases"/>
    <property type="match status" value="1"/>
</dbReference>
<dbReference type="PANTHER" id="PTHR43867">
    <property type="entry name" value="CELLULOSE SYNTHASE CATALYTIC SUBUNIT A [UDP-FORMING]"/>
    <property type="match status" value="1"/>
</dbReference>
<dbReference type="NCBIfam" id="NF003958">
    <property type="entry name" value="PRK05454.2-1"/>
    <property type="match status" value="1"/>
</dbReference>
<keyword evidence="15" id="KW-1185">Reference proteome</keyword>
<evidence type="ECO:0000256" key="12">
    <source>
        <dbReference type="SAM" id="Phobius"/>
    </source>
</evidence>
<dbReference type="InterPro" id="IPR001173">
    <property type="entry name" value="Glyco_trans_2-like"/>
</dbReference>
<keyword evidence="10 12" id="KW-1133">Transmembrane helix</keyword>
<evidence type="ECO:0000256" key="3">
    <source>
        <dbReference type="ARBA" id="ARBA00009337"/>
    </source>
</evidence>
<comment type="pathway">
    <text evidence="2">Glycan metabolism; osmoregulated periplasmic glucan (OPG) biosynthesis.</text>
</comment>
<dbReference type="NCBIfam" id="NF003962">
    <property type="entry name" value="PRK05454.2-5"/>
    <property type="match status" value="1"/>
</dbReference>
<organism evidence="14 15">
    <name type="scientific">Halomonas colorata</name>
    <dbReference type="NCBI Taxonomy" id="2742615"/>
    <lineage>
        <taxon>Bacteria</taxon>
        <taxon>Pseudomonadati</taxon>
        <taxon>Pseudomonadota</taxon>
        <taxon>Gammaproteobacteria</taxon>
        <taxon>Oceanospirillales</taxon>
        <taxon>Halomonadaceae</taxon>
        <taxon>Halomonas</taxon>
    </lineage>
</organism>
<evidence type="ECO:0000256" key="2">
    <source>
        <dbReference type="ARBA" id="ARBA00005001"/>
    </source>
</evidence>
<name>A0ABR9FYT0_9GAMM</name>
<comment type="caution">
    <text evidence="14">The sequence shown here is derived from an EMBL/GenBank/DDBJ whole genome shotgun (WGS) entry which is preliminary data.</text>
</comment>
<evidence type="ECO:0000256" key="1">
    <source>
        <dbReference type="ARBA" id="ARBA00004429"/>
    </source>
</evidence>
<feature type="transmembrane region" description="Helical" evidence="12">
    <location>
        <begin position="563"/>
        <end position="581"/>
    </location>
</feature>
<sequence>MHKKNERSQKQPQELASELAPSIPWLGFRRILLAVLVISSSIAGCVAMYHVISNLEIGWQVTMLVLFALTFTWIALAFWGAVFGFMVCLLRRDPLSLRRQVPLAPNGSLLVSRTALVMPIYAEPPIPTIAGLEATCRSLIEQAKTPDNHIETPLSEHFEVFILSDTQDAEKAKVEAAHVVALQQRLAGQLSVHYRRRENNLGRKAGNIAEFCCRWGRRYDYMVVLDADSLMSGATLLKLVHRMQRQPSVGLIQTVPIPVGQRTLFGLFTQFASALYSPMLAAGQSFWQGDAANYWGHNAIVRTRAFMASAGLPMLSGKPPLGGEILSHDFVEAALLKRSGWQVLLDTSATTAVSSHNPYASASHNSFEAMPSNMLDFAKRDRRWLQGNLQHLRLLTGAGLHTLSRLHFLFGAFAYLSSLVWLGLLACTSLLVGYQAIDNTSEQMLPQSLSVGLLLITLGMLLAPKVLGLLLAFIQCPHAFGGRFRLLTSAVLEILFAALTAPLMMAFHSLFVINVLIGGSIEWQTQPRGERSLRWREVWQHAGWMTLCGLAWSGGVILFSPSAFGWLTPVWLGLVVAVPIIKYSSSSTWGGVLSQRLRLLQTPSVSLSPPLLNEFNALMSRDSSTLPPAEDGATLTLNALPCELSGDMPCQSLYQFNAQTMTSPEPQAKEPN</sequence>
<feature type="transmembrane region" description="Helical" evidence="12">
    <location>
        <begin position="449"/>
        <end position="474"/>
    </location>
</feature>
<evidence type="ECO:0000256" key="5">
    <source>
        <dbReference type="ARBA" id="ARBA00022475"/>
    </source>
</evidence>
<evidence type="ECO:0000256" key="9">
    <source>
        <dbReference type="ARBA" id="ARBA00022692"/>
    </source>
</evidence>
<evidence type="ECO:0000256" key="7">
    <source>
        <dbReference type="ARBA" id="ARBA00022676"/>
    </source>
</evidence>
<keyword evidence="11 12" id="KW-0472">Membrane</keyword>
<dbReference type="Proteomes" id="UP001645038">
    <property type="component" value="Unassembled WGS sequence"/>
</dbReference>
<accession>A0ABR9FYT0</accession>
<reference evidence="14 15" key="1">
    <citation type="submission" date="2020-07" db="EMBL/GenBank/DDBJ databases">
        <title>Halophilic bacteria isolated from french cheeses.</title>
        <authorList>
            <person name="Kothe C.I."/>
            <person name="Farah-Kraiem B."/>
            <person name="Renault P."/>
            <person name="Dridi B."/>
        </authorList>
    </citation>
    <scope>NUCLEOTIDE SEQUENCE [LARGE SCALE GENOMIC DNA]</scope>
    <source>
        <strain evidence="14 15">FME20</strain>
    </source>
</reference>
<keyword evidence="8" id="KW-0808">Transferase</keyword>
<feature type="transmembrane region" description="Helical" evidence="12">
    <location>
        <begin position="494"/>
        <end position="517"/>
    </location>
</feature>
<feature type="transmembrane region" description="Helical" evidence="12">
    <location>
        <begin position="31"/>
        <end position="52"/>
    </location>
</feature>
<comment type="similarity">
    <text evidence="3">Belongs to the glycosyltransferase 2 family. OpgH subfamily.</text>
</comment>